<dbReference type="Proteomes" id="UP000014974">
    <property type="component" value="Unassembled WGS sequence"/>
</dbReference>
<evidence type="ECO:0000313" key="2">
    <source>
        <dbReference type="EMBL" id="EPR66648.1"/>
    </source>
</evidence>
<protein>
    <submittedName>
        <fullName evidence="2">ABC-type transport, permease protein</fullName>
    </submittedName>
</protein>
<evidence type="ECO:0000313" key="3">
    <source>
        <dbReference type="Proteomes" id="UP000014974"/>
    </source>
</evidence>
<comment type="caution">
    <text evidence="2">The sequence shown here is derived from an EMBL/GenBank/DDBJ whole genome shotgun (WGS) entry which is preliminary data.</text>
</comment>
<keyword evidence="1" id="KW-0472">Membrane</keyword>
<sequence>MLTFWGATAVAMNNIKDTVAKVKDLESLFLYLKILTTTEGTLPPFHVFLNFLGPLLGISLGFDAINSEQQNGTLTRIMAQPIYRDNLLLSKFVSSLLLVGTLLFSLSLLMIGGGMLITGVMIEVEELVRILCFMVLCTVYVGFWLGLSILLSIVFKQASTSALTAIGIWLFFTVFYQIVINMVVTMLASGSGELSQMQVMHLNEMILNFLRLAPSQLYADATTTLLMPSVRSLGPVTIEQMAGAIPSPLSIRDSLLIVWPQLTGLIAATLLCFAFSYYLFMRREIRT</sequence>
<name>S7WR96_9BACT</name>
<dbReference type="EMBL" id="ATNM01000143">
    <property type="protein sequence ID" value="EPR66648.1"/>
    <property type="molecule type" value="Genomic_DNA"/>
</dbReference>
<dbReference type="PANTHER" id="PTHR43471">
    <property type="entry name" value="ABC TRANSPORTER PERMEASE"/>
    <property type="match status" value="1"/>
</dbReference>
<feature type="transmembrane region" description="Helical" evidence="1">
    <location>
        <begin position="257"/>
        <end position="280"/>
    </location>
</feature>
<keyword evidence="1" id="KW-1133">Transmembrane helix</keyword>
<feature type="transmembrane region" description="Helical" evidence="1">
    <location>
        <begin position="96"/>
        <end position="122"/>
    </location>
</feature>
<dbReference type="eggNOG" id="COG1277">
    <property type="taxonomic scope" value="Bacteria"/>
</dbReference>
<dbReference type="PATRIC" id="fig|641524.5.peg.4375"/>
<organism evidence="2 3">
    <name type="scientific">Cyclobacterium qasimii M12-11B</name>
    <dbReference type="NCBI Taxonomy" id="641524"/>
    <lineage>
        <taxon>Bacteria</taxon>
        <taxon>Pseudomonadati</taxon>
        <taxon>Bacteroidota</taxon>
        <taxon>Cytophagia</taxon>
        <taxon>Cytophagales</taxon>
        <taxon>Cyclobacteriaceae</taxon>
        <taxon>Cyclobacterium</taxon>
    </lineage>
</organism>
<evidence type="ECO:0000256" key="1">
    <source>
        <dbReference type="SAM" id="Phobius"/>
    </source>
</evidence>
<dbReference type="STRING" id="641524.ADICYQ_4410"/>
<keyword evidence="1" id="KW-0812">Transmembrane</keyword>
<reference evidence="2 3" key="1">
    <citation type="journal article" date="2013" name="Genome Announc.">
        <title>Draft Genome Sequence of Cyclobacterium qasimii Strain M12-11BT, Isolated from Arctic Marine Sediment.</title>
        <authorList>
            <person name="Shivaji S."/>
            <person name="Ara S."/>
            <person name="Singh A."/>
            <person name="Kumar Pinnaka A."/>
        </authorList>
    </citation>
    <scope>NUCLEOTIDE SEQUENCE [LARGE SCALE GENOMIC DNA]</scope>
    <source>
        <strain evidence="2 3">M12-11B</strain>
    </source>
</reference>
<proteinExistence type="predicted"/>
<dbReference type="PANTHER" id="PTHR43471:SF14">
    <property type="entry name" value="ABC-2 TYPE TRANSPORT SYSTEM PERMEASE PROTEIN"/>
    <property type="match status" value="1"/>
</dbReference>
<dbReference type="GO" id="GO:0140359">
    <property type="term" value="F:ABC-type transporter activity"/>
    <property type="evidence" value="ECO:0007669"/>
    <property type="project" value="InterPro"/>
</dbReference>
<dbReference type="GO" id="GO:0005886">
    <property type="term" value="C:plasma membrane"/>
    <property type="evidence" value="ECO:0007669"/>
    <property type="project" value="UniProtKB-SubCell"/>
</dbReference>
<feature type="transmembrane region" description="Helical" evidence="1">
    <location>
        <begin position="128"/>
        <end position="154"/>
    </location>
</feature>
<feature type="transmembrane region" description="Helical" evidence="1">
    <location>
        <begin position="166"/>
        <end position="188"/>
    </location>
</feature>
<dbReference type="AlphaFoldDB" id="S7WR96"/>
<accession>S7WR96</accession>
<dbReference type="Pfam" id="PF12679">
    <property type="entry name" value="ABC2_membrane_2"/>
    <property type="match status" value="1"/>
</dbReference>
<gene>
    <name evidence="2" type="ORF">ADICYQ_4410</name>
</gene>